<sequence>MSRVCFWFESTTCLPHLFSTPRISQHVLEIFVCAFFLGGSKVCFENIAITL</sequence>
<dbReference type="EMBL" id="GGEC01066302">
    <property type="protein sequence ID" value="MBX46786.1"/>
    <property type="molecule type" value="Transcribed_RNA"/>
</dbReference>
<evidence type="ECO:0000313" key="1">
    <source>
        <dbReference type="EMBL" id="MBX46786.1"/>
    </source>
</evidence>
<name>A0A2P2NW95_RHIMU</name>
<proteinExistence type="predicted"/>
<accession>A0A2P2NW95</accession>
<dbReference type="AlphaFoldDB" id="A0A2P2NW95"/>
<reference evidence="1" key="1">
    <citation type="submission" date="2018-02" db="EMBL/GenBank/DDBJ databases">
        <title>Rhizophora mucronata_Transcriptome.</title>
        <authorList>
            <person name="Meera S.P."/>
            <person name="Sreeshan A."/>
            <person name="Augustine A."/>
        </authorList>
    </citation>
    <scope>NUCLEOTIDE SEQUENCE</scope>
    <source>
        <tissue evidence="1">Leaf</tissue>
    </source>
</reference>
<organism evidence="1">
    <name type="scientific">Rhizophora mucronata</name>
    <name type="common">Asiatic mangrove</name>
    <dbReference type="NCBI Taxonomy" id="61149"/>
    <lineage>
        <taxon>Eukaryota</taxon>
        <taxon>Viridiplantae</taxon>
        <taxon>Streptophyta</taxon>
        <taxon>Embryophyta</taxon>
        <taxon>Tracheophyta</taxon>
        <taxon>Spermatophyta</taxon>
        <taxon>Magnoliopsida</taxon>
        <taxon>eudicotyledons</taxon>
        <taxon>Gunneridae</taxon>
        <taxon>Pentapetalae</taxon>
        <taxon>rosids</taxon>
        <taxon>fabids</taxon>
        <taxon>Malpighiales</taxon>
        <taxon>Rhizophoraceae</taxon>
        <taxon>Rhizophora</taxon>
    </lineage>
</organism>
<protein>
    <submittedName>
        <fullName evidence="1">Uncharacterized protein</fullName>
    </submittedName>
</protein>